<dbReference type="InterPro" id="IPR038717">
    <property type="entry name" value="Tc1-like_DDE_dom"/>
</dbReference>
<reference evidence="2" key="1">
    <citation type="submission" date="2013-04" db="EMBL/GenBank/DDBJ databases">
        <authorList>
            <person name="Qu J."/>
            <person name="Murali S.C."/>
            <person name="Bandaranaike D."/>
            <person name="Bellair M."/>
            <person name="Blankenburg K."/>
            <person name="Chao H."/>
            <person name="Dinh H."/>
            <person name="Doddapaneni H."/>
            <person name="Downs B."/>
            <person name="Dugan-Rocha S."/>
            <person name="Elkadiri S."/>
            <person name="Gnanaolivu R.D."/>
            <person name="Hernandez B."/>
            <person name="Javaid M."/>
            <person name="Jayaseelan J.C."/>
            <person name="Lee S."/>
            <person name="Li M."/>
            <person name="Ming W."/>
            <person name="Munidasa M."/>
            <person name="Muniz J."/>
            <person name="Nguyen L."/>
            <person name="Ongeri F."/>
            <person name="Osuji N."/>
            <person name="Pu L.-L."/>
            <person name="Puazo M."/>
            <person name="Qu C."/>
            <person name="Quiroz J."/>
            <person name="Raj R."/>
            <person name="Weissenberger G."/>
            <person name="Xin Y."/>
            <person name="Zou X."/>
            <person name="Han Y."/>
            <person name="Richards S."/>
            <person name="Worley K."/>
            <person name="Muzny D."/>
            <person name="Gibbs R."/>
        </authorList>
    </citation>
    <scope>NUCLEOTIDE SEQUENCE</scope>
    <source>
        <strain evidence="2">Sampled in the wild</strain>
    </source>
</reference>
<sequence length="135" mass="16110">MYVKERGRSGRLFCLGVDVRRRTGSYLEDRWKLRWEAIRWHPREHYDAIGSKELVFEKRIQQLSWPARSSDLNPIENIWDIMVREMKKKDRPLYANKILEDIKGEYWSTCVQSGHPINARAASAGHTERRKVDRL</sequence>
<dbReference type="OrthoDB" id="9996331at2759"/>
<proteinExistence type="predicted"/>
<reference evidence="2" key="2">
    <citation type="submission" date="2017-10" db="EMBL/GenBank/DDBJ databases">
        <title>Ladona fulva Genome sequencing and assembly.</title>
        <authorList>
            <person name="Murali S."/>
            <person name="Richards S."/>
            <person name="Bandaranaike D."/>
            <person name="Bellair M."/>
            <person name="Blankenburg K."/>
            <person name="Chao H."/>
            <person name="Dinh H."/>
            <person name="Doddapaneni H."/>
            <person name="Dugan-Rocha S."/>
            <person name="Elkadiri S."/>
            <person name="Gnanaolivu R."/>
            <person name="Hernandez B."/>
            <person name="Skinner E."/>
            <person name="Javaid M."/>
            <person name="Lee S."/>
            <person name="Li M."/>
            <person name="Ming W."/>
            <person name="Munidasa M."/>
            <person name="Muniz J."/>
            <person name="Nguyen L."/>
            <person name="Hughes D."/>
            <person name="Osuji N."/>
            <person name="Pu L.-L."/>
            <person name="Puazo M."/>
            <person name="Qu C."/>
            <person name="Quiroz J."/>
            <person name="Raj R."/>
            <person name="Weissenberger G."/>
            <person name="Xin Y."/>
            <person name="Zou X."/>
            <person name="Han Y."/>
            <person name="Worley K."/>
            <person name="Muzny D."/>
            <person name="Gibbs R."/>
        </authorList>
    </citation>
    <scope>NUCLEOTIDE SEQUENCE</scope>
    <source>
        <strain evidence="2">Sampled in the wild</strain>
    </source>
</reference>
<dbReference type="Proteomes" id="UP000792457">
    <property type="component" value="Unassembled WGS sequence"/>
</dbReference>
<dbReference type="Pfam" id="PF13358">
    <property type="entry name" value="DDE_3"/>
    <property type="match status" value="1"/>
</dbReference>
<feature type="domain" description="Tc1-like transposase DDE" evidence="1">
    <location>
        <begin position="46"/>
        <end position="89"/>
    </location>
</feature>
<protein>
    <recommendedName>
        <fullName evidence="1">Tc1-like transposase DDE domain-containing protein</fullName>
    </recommendedName>
</protein>
<accession>A0A8K0KSB7</accession>
<evidence type="ECO:0000259" key="1">
    <source>
        <dbReference type="Pfam" id="PF13358"/>
    </source>
</evidence>
<dbReference type="InterPro" id="IPR036397">
    <property type="entry name" value="RNaseH_sf"/>
</dbReference>
<organism evidence="2 3">
    <name type="scientific">Ladona fulva</name>
    <name type="common">Scarce chaser dragonfly</name>
    <name type="synonym">Libellula fulva</name>
    <dbReference type="NCBI Taxonomy" id="123851"/>
    <lineage>
        <taxon>Eukaryota</taxon>
        <taxon>Metazoa</taxon>
        <taxon>Ecdysozoa</taxon>
        <taxon>Arthropoda</taxon>
        <taxon>Hexapoda</taxon>
        <taxon>Insecta</taxon>
        <taxon>Pterygota</taxon>
        <taxon>Palaeoptera</taxon>
        <taxon>Odonata</taxon>
        <taxon>Epiprocta</taxon>
        <taxon>Anisoptera</taxon>
        <taxon>Libelluloidea</taxon>
        <taxon>Libellulidae</taxon>
        <taxon>Ladona</taxon>
    </lineage>
</organism>
<dbReference type="Gene3D" id="3.30.420.10">
    <property type="entry name" value="Ribonuclease H-like superfamily/Ribonuclease H"/>
    <property type="match status" value="1"/>
</dbReference>
<dbReference type="GO" id="GO:0003676">
    <property type="term" value="F:nucleic acid binding"/>
    <property type="evidence" value="ECO:0007669"/>
    <property type="project" value="InterPro"/>
</dbReference>
<evidence type="ECO:0000313" key="2">
    <source>
        <dbReference type="EMBL" id="KAG8238875.1"/>
    </source>
</evidence>
<gene>
    <name evidence="2" type="ORF">J437_LFUL018657</name>
</gene>
<keyword evidence="3" id="KW-1185">Reference proteome</keyword>
<comment type="caution">
    <text evidence="2">The sequence shown here is derived from an EMBL/GenBank/DDBJ whole genome shotgun (WGS) entry which is preliminary data.</text>
</comment>
<name>A0A8K0KSB7_LADFU</name>
<dbReference type="EMBL" id="KZ309461">
    <property type="protein sequence ID" value="KAG8238875.1"/>
    <property type="molecule type" value="Genomic_DNA"/>
</dbReference>
<evidence type="ECO:0000313" key="3">
    <source>
        <dbReference type="Proteomes" id="UP000792457"/>
    </source>
</evidence>
<dbReference type="AlphaFoldDB" id="A0A8K0KSB7"/>